<keyword evidence="3" id="KW-1185">Reference proteome</keyword>
<dbReference type="EMBL" id="CYKH01000239">
    <property type="protein sequence ID" value="CUF09817.1"/>
    <property type="molecule type" value="Genomic_DNA"/>
</dbReference>
<dbReference type="OMA" id="CEAHRDG"/>
<feature type="region of interest" description="Disordered" evidence="1">
    <location>
        <begin position="271"/>
        <end position="290"/>
    </location>
</feature>
<evidence type="ECO:0000313" key="2">
    <source>
        <dbReference type="EMBL" id="CUF09817.1"/>
    </source>
</evidence>
<gene>
    <name evidence="2" type="ORF">BSAL_59255</name>
</gene>
<dbReference type="InterPro" id="IPR019410">
    <property type="entry name" value="Methyltransf_16"/>
</dbReference>
<dbReference type="InterPro" id="IPR029063">
    <property type="entry name" value="SAM-dependent_MTases_sf"/>
</dbReference>
<evidence type="ECO:0008006" key="4">
    <source>
        <dbReference type="Google" id="ProtNLM"/>
    </source>
</evidence>
<dbReference type="AlphaFoldDB" id="A0A0S4IKK0"/>
<dbReference type="OrthoDB" id="413520at2759"/>
<dbReference type="Proteomes" id="UP000051952">
    <property type="component" value="Unassembled WGS sequence"/>
</dbReference>
<dbReference type="PANTHER" id="PTHR14614">
    <property type="entry name" value="HEPATOCELLULAR CARCINOMA-ASSOCIATED ANTIGEN"/>
    <property type="match status" value="1"/>
</dbReference>
<protein>
    <recommendedName>
        <fullName evidence="4">Methyltransferase</fullName>
    </recommendedName>
</protein>
<evidence type="ECO:0000256" key="1">
    <source>
        <dbReference type="SAM" id="MobiDB-lite"/>
    </source>
</evidence>
<sequence length="426" mass="46693">MKQLELVPLEERKAFSQLHTQFKDMEALVDELREVLRVGRSDSCIWRAERTLTMLQWCQLAGSCGGSLGLTLQQSCIPDVLTRCSTELARLVCLGVDDLDHVLDACTAALSNACGGSVRALSDVVLREEKQGDMASSTPSDTIEVVVGFADYSTSETGGRLWAGAVVLAAWFHEQRIWESWCSISSSSSRLYQRPLRVCEIGCGPALVSASLCAQFCRTAAVENEHSLTTDASDISRAATIHLLVTDVSPAAVTEADKTIRHRNGCSPNMIRRINKPTHRDDGNDSGDVNNIDCGGSARTTTSTLEWSCDVLDFSTIPKHLEGQFDIVFGSDVVYDFTIAAFVPKALIELLRPGTGVAYLCCESQRDAMKDFVPTIQSTFSKYLVVEINEAPQVVLKHYCLPTGMNPKCSLMKFRRTDVPYVADSE</sequence>
<organism evidence="2 3">
    <name type="scientific">Bodo saltans</name>
    <name type="common">Flagellated protozoan</name>
    <dbReference type="NCBI Taxonomy" id="75058"/>
    <lineage>
        <taxon>Eukaryota</taxon>
        <taxon>Discoba</taxon>
        <taxon>Euglenozoa</taxon>
        <taxon>Kinetoplastea</taxon>
        <taxon>Metakinetoplastina</taxon>
        <taxon>Eubodonida</taxon>
        <taxon>Bodonidae</taxon>
        <taxon>Bodo</taxon>
    </lineage>
</organism>
<accession>A0A0S4IKK0</accession>
<name>A0A0S4IKK0_BODSA</name>
<proteinExistence type="predicted"/>
<dbReference type="Gene3D" id="3.40.50.150">
    <property type="entry name" value="Vaccinia Virus protein VP39"/>
    <property type="match status" value="1"/>
</dbReference>
<evidence type="ECO:0000313" key="3">
    <source>
        <dbReference type="Proteomes" id="UP000051952"/>
    </source>
</evidence>
<reference evidence="3" key="1">
    <citation type="submission" date="2015-09" db="EMBL/GenBank/DDBJ databases">
        <authorList>
            <consortium name="Pathogen Informatics"/>
        </authorList>
    </citation>
    <scope>NUCLEOTIDE SEQUENCE [LARGE SCALE GENOMIC DNA]</scope>
    <source>
        <strain evidence="3">Lake Konstanz</strain>
    </source>
</reference>
<dbReference type="VEuPathDB" id="TriTrypDB:BSAL_59255"/>
<dbReference type="SUPFAM" id="SSF53335">
    <property type="entry name" value="S-adenosyl-L-methionine-dependent methyltransferases"/>
    <property type="match status" value="1"/>
</dbReference>